<organism evidence="3">
    <name type="scientific">Lepeophtheirus salmonis</name>
    <name type="common">Salmon louse</name>
    <name type="synonym">Caligus salmonis</name>
    <dbReference type="NCBI Taxonomy" id="72036"/>
    <lineage>
        <taxon>Eukaryota</taxon>
        <taxon>Metazoa</taxon>
        <taxon>Ecdysozoa</taxon>
        <taxon>Arthropoda</taxon>
        <taxon>Crustacea</taxon>
        <taxon>Multicrustacea</taxon>
        <taxon>Hexanauplia</taxon>
        <taxon>Copepoda</taxon>
        <taxon>Siphonostomatoida</taxon>
        <taxon>Caligidae</taxon>
        <taxon>Lepeophtheirus</taxon>
    </lineage>
</organism>
<dbReference type="Pfam" id="PF00386">
    <property type="entry name" value="C1q"/>
    <property type="match status" value="1"/>
</dbReference>
<dbReference type="OrthoDB" id="6349811at2759"/>
<dbReference type="SUPFAM" id="SSF49842">
    <property type="entry name" value="TNF-like"/>
    <property type="match status" value="1"/>
</dbReference>
<name>A0A0K2SZH7_LEPSM</name>
<feature type="domain" description="C1q" evidence="2">
    <location>
        <begin position="40"/>
        <end position="114"/>
    </location>
</feature>
<protein>
    <recommendedName>
        <fullName evidence="2">C1q domain-containing protein</fullName>
    </recommendedName>
</protein>
<dbReference type="Gene3D" id="2.60.120.40">
    <property type="match status" value="1"/>
</dbReference>
<sequence length="114" mass="13213">MDSVLSNVNQLQKESKKCKRDLRFIKADSNDIKAHYEKQRKRLEVIFDAVRYQDFTCNGNLTYEKSIVNEGNGLNVTTGVFTAPYKGFYLFNFHANTVFIKLIINSNILSQLLR</sequence>
<feature type="coiled-coil region" evidence="1">
    <location>
        <begin position="1"/>
        <end position="28"/>
    </location>
</feature>
<evidence type="ECO:0000313" key="3">
    <source>
        <dbReference type="EMBL" id="CDW19189.1"/>
    </source>
</evidence>
<dbReference type="EMBL" id="HACA01001828">
    <property type="protein sequence ID" value="CDW19189.1"/>
    <property type="molecule type" value="Transcribed_RNA"/>
</dbReference>
<evidence type="ECO:0000256" key="1">
    <source>
        <dbReference type="SAM" id="Coils"/>
    </source>
</evidence>
<dbReference type="AlphaFoldDB" id="A0A0K2SZH7"/>
<accession>A0A0K2SZH7</accession>
<proteinExistence type="predicted"/>
<reference evidence="3" key="1">
    <citation type="submission" date="2014-05" db="EMBL/GenBank/DDBJ databases">
        <authorList>
            <person name="Chronopoulou M."/>
        </authorList>
    </citation>
    <scope>NUCLEOTIDE SEQUENCE</scope>
    <source>
        <tissue evidence="3">Whole organism</tissue>
    </source>
</reference>
<evidence type="ECO:0000259" key="2">
    <source>
        <dbReference type="PROSITE" id="PS50871"/>
    </source>
</evidence>
<dbReference type="PROSITE" id="PS50871">
    <property type="entry name" value="C1Q"/>
    <property type="match status" value="1"/>
</dbReference>
<keyword evidence="1" id="KW-0175">Coiled coil</keyword>
<dbReference type="InterPro" id="IPR001073">
    <property type="entry name" value="C1q_dom"/>
</dbReference>
<dbReference type="EMBL" id="HACA01001829">
    <property type="protein sequence ID" value="CDW19190.1"/>
    <property type="molecule type" value="Transcribed_RNA"/>
</dbReference>
<dbReference type="InterPro" id="IPR008983">
    <property type="entry name" value="Tumour_necrosis_fac-like_dom"/>
</dbReference>